<dbReference type="PROSITE" id="PS00751">
    <property type="entry name" value="TCP1_2"/>
    <property type="match status" value="1"/>
</dbReference>
<dbReference type="Proteomes" id="UP001357485">
    <property type="component" value="Unassembled WGS sequence"/>
</dbReference>
<evidence type="ECO:0000256" key="10">
    <source>
        <dbReference type="RuleBase" id="RU004187"/>
    </source>
</evidence>
<comment type="similarity">
    <text evidence="2 10">Belongs to the TCP-1 chaperonin family.</text>
</comment>
<dbReference type="PROSITE" id="PS00995">
    <property type="entry name" value="TCP1_3"/>
    <property type="match status" value="1"/>
</dbReference>
<accession>A0ABR0KSI4</accession>
<dbReference type="SUPFAM" id="SSF48592">
    <property type="entry name" value="GroEL equatorial domain-like"/>
    <property type="match status" value="1"/>
</dbReference>
<comment type="caution">
    <text evidence="11">The sequence shown here is derived from an EMBL/GenBank/DDBJ whole genome shotgun (WGS) entry which is preliminary data.</text>
</comment>
<dbReference type="Gene3D" id="1.10.560.10">
    <property type="entry name" value="GroEL-like equatorial domain"/>
    <property type="match status" value="1"/>
</dbReference>
<sequence length="655" mass="71472">MAMQLDMSQAQVMKDEQGRPFIIVRDQGKKKRQHGNEAVKAHILAAKTVANIVKTSLGPRGLDKILISPDGDITVTNDGATILSQMEISNHVAKLLVELSRSQDDEIGDGTTGVVVLAGALLEQAADLIDKGIHPIRIADGYDQACEVAVAELDRISDTISFSKEETSNLFKVAKTSLGSKIVSKAHDQFAQIAVDAVLSVADLDRKDVDFELIKVDGKVGGALEDTLLVKGVIVDKDFSHPQMPSEVRDAKLAILTCAFEPPKPKTKHKLDITTVEEFKKLQKYESNKFAEMIQQIKDTGANVVICQWGFDDEANHLLLTNKLPAVRWVGGPEIELIAIATNGRIVPRFEDLSAEKLGKAGVVREMSFGTTREKMLVIEECANTRAVTVFVRGSNKMIIDEAKRSLHDALCVVRNLVKDNRIVYGGGAAEIACSLAVEDAAVKSPGLEQYAMRAFADALDCVPMALAENSGLSPIETLASVKSRQVKEKNTRLGVDCMQTGSNGEQYTDLIHASLRSTLVFPFADSWLFHLMVLMGGTSTFTCTPISIFTPLAACARNVLNVSHVRLQVLFPWAAPRSSQHHPICRLTKPPRLVRPGRCMCFGSSRSSPADASVPLVIRPFSLTFCGAYRHERTLRYRPPDIQTSTIDACDAAM</sequence>
<evidence type="ECO:0000256" key="3">
    <source>
        <dbReference type="ARBA" id="ARBA00011531"/>
    </source>
</evidence>
<dbReference type="InterPro" id="IPR027413">
    <property type="entry name" value="GROEL-like_equatorial_sf"/>
</dbReference>
<gene>
    <name evidence="11" type="primary">CCT5</name>
    <name evidence="11" type="ORF">LTR16_003432</name>
</gene>
<dbReference type="InterPro" id="IPR027409">
    <property type="entry name" value="GroEL-like_apical_dom_sf"/>
</dbReference>
<dbReference type="CDD" id="cd03339">
    <property type="entry name" value="TCP1_epsilon"/>
    <property type="match status" value="1"/>
</dbReference>
<organism evidence="11 12">
    <name type="scientific">Cryomyces antarcticus</name>
    <dbReference type="NCBI Taxonomy" id="329879"/>
    <lineage>
        <taxon>Eukaryota</taxon>
        <taxon>Fungi</taxon>
        <taxon>Dikarya</taxon>
        <taxon>Ascomycota</taxon>
        <taxon>Pezizomycotina</taxon>
        <taxon>Dothideomycetes</taxon>
        <taxon>Dothideomycetes incertae sedis</taxon>
        <taxon>Cryomyces</taxon>
    </lineage>
</organism>
<dbReference type="InterPro" id="IPR012718">
    <property type="entry name" value="Chap_CCT_epsi"/>
</dbReference>
<evidence type="ECO:0000313" key="11">
    <source>
        <dbReference type="EMBL" id="KAK5124839.1"/>
    </source>
</evidence>
<dbReference type="Gene3D" id="3.50.7.10">
    <property type="entry name" value="GroEL"/>
    <property type="match status" value="1"/>
</dbReference>
<evidence type="ECO:0000256" key="7">
    <source>
        <dbReference type="ARBA" id="ARBA00023186"/>
    </source>
</evidence>
<dbReference type="NCBIfam" id="TIGR02343">
    <property type="entry name" value="chap_CCT_epsi"/>
    <property type="match status" value="1"/>
</dbReference>
<evidence type="ECO:0000256" key="4">
    <source>
        <dbReference type="ARBA" id="ARBA00022490"/>
    </source>
</evidence>
<evidence type="ECO:0000256" key="2">
    <source>
        <dbReference type="ARBA" id="ARBA00008020"/>
    </source>
</evidence>
<reference evidence="11 12" key="1">
    <citation type="submission" date="2023-08" db="EMBL/GenBank/DDBJ databases">
        <title>Black Yeasts Isolated from many extreme environments.</title>
        <authorList>
            <person name="Coleine C."/>
            <person name="Stajich J.E."/>
            <person name="Selbmann L."/>
        </authorList>
    </citation>
    <scope>NUCLEOTIDE SEQUENCE [LARGE SCALE GENOMIC DNA]</scope>
    <source>
        <strain evidence="11 12">CCFEE 536</strain>
    </source>
</reference>
<dbReference type="SUPFAM" id="SSF52029">
    <property type="entry name" value="GroEL apical domain-like"/>
    <property type="match status" value="1"/>
</dbReference>
<evidence type="ECO:0000256" key="9">
    <source>
        <dbReference type="ARBA" id="ARBA00033325"/>
    </source>
</evidence>
<dbReference type="InterPro" id="IPR027410">
    <property type="entry name" value="TCP-1-like_intermed_sf"/>
</dbReference>
<dbReference type="NCBIfam" id="NF041083">
    <property type="entry name" value="thermosome_beta"/>
    <property type="match status" value="1"/>
</dbReference>
<dbReference type="EMBL" id="JAVRRA010024977">
    <property type="protein sequence ID" value="KAK5124839.1"/>
    <property type="molecule type" value="Genomic_DNA"/>
</dbReference>
<keyword evidence="7 10" id="KW-0143">Chaperone</keyword>
<comment type="subunit">
    <text evidence="3">Heterooligomeric complex of about 850 to 900 kDa that forms two stacked rings, 12 to 16 nm in diameter.</text>
</comment>
<name>A0ABR0KSI4_9PEZI</name>
<dbReference type="PROSITE" id="PS00750">
    <property type="entry name" value="TCP1_1"/>
    <property type="match status" value="1"/>
</dbReference>
<dbReference type="PRINTS" id="PR00304">
    <property type="entry name" value="TCOMPLEXTCP1"/>
</dbReference>
<keyword evidence="4" id="KW-0963">Cytoplasm</keyword>
<dbReference type="InterPro" id="IPR053374">
    <property type="entry name" value="TCP-1_chaperonin"/>
</dbReference>
<dbReference type="InterPro" id="IPR017998">
    <property type="entry name" value="Chaperone_TCP-1"/>
</dbReference>
<keyword evidence="12" id="KW-1185">Reference proteome</keyword>
<evidence type="ECO:0000256" key="6">
    <source>
        <dbReference type="ARBA" id="ARBA00022840"/>
    </source>
</evidence>
<proteinExistence type="inferred from homology"/>
<dbReference type="PANTHER" id="PTHR11353">
    <property type="entry name" value="CHAPERONIN"/>
    <property type="match status" value="1"/>
</dbReference>
<dbReference type="InterPro" id="IPR002423">
    <property type="entry name" value="Cpn60/GroEL/TCP-1"/>
</dbReference>
<evidence type="ECO:0000256" key="8">
    <source>
        <dbReference type="ARBA" id="ARBA00024086"/>
    </source>
</evidence>
<dbReference type="SUPFAM" id="SSF54849">
    <property type="entry name" value="GroEL-intermediate domain like"/>
    <property type="match status" value="1"/>
</dbReference>
<evidence type="ECO:0000313" key="12">
    <source>
        <dbReference type="Proteomes" id="UP001357485"/>
    </source>
</evidence>
<dbReference type="Pfam" id="PF00118">
    <property type="entry name" value="Cpn60_TCP1"/>
    <property type="match status" value="1"/>
</dbReference>
<dbReference type="InterPro" id="IPR054827">
    <property type="entry name" value="thermosome_alpha"/>
</dbReference>
<dbReference type="Gene3D" id="3.30.260.10">
    <property type="entry name" value="TCP-1-like chaperonin intermediate domain"/>
    <property type="match status" value="1"/>
</dbReference>
<keyword evidence="6 10" id="KW-0067">ATP-binding</keyword>
<protein>
    <recommendedName>
        <fullName evidence="8">T-complex protein 1 subunit epsilon</fullName>
    </recommendedName>
    <alternativeName>
        <fullName evidence="9">CCT-epsilon</fullName>
    </alternativeName>
</protein>
<keyword evidence="5 10" id="KW-0547">Nucleotide-binding</keyword>
<comment type="subcellular location">
    <subcellularLocation>
        <location evidence="1">Cytoplasm</location>
    </subcellularLocation>
</comment>
<dbReference type="NCBIfam" id="NF041082">
    <property type="entry name" value="thermosome_alpha"/>
    <property type="match status" value="1"/>
</dbReference>
<dbReference type="InterPro" id="IPR002194">
    <property type="entry name" value="Chaperonin_TCP-1_CS"/>
</dbReference>
<evidence type="ECO:0000256" key="5">
    <source>
        <dbReference type="ARBA" id="ARBA00022741"/>
    </source>
</evidence>
<evidence type="ECO:0000256" key="1">
    <source>
        <dbReference type="ARBA" id="ARBA00004496"/>
    </source>
</evidence>